<evidence type="ECO:0008006" key="6">
    <source>
        <dbReference type="Google" id="ProtNLM"/>
    </source>
</evidence>
<dbReference type="InterPro" id="IPR056394">
    <property type="entry name" value="AprA-like_N"/>
</dbReference>
<gene>
    <name evidence="4" type="ORF">BCF50_3216</name>
</gene>
<dbReference type="SUPFAM" id="SSF53335">
    <property type="entry name" value="S-adenosyl-L-methionine-dependent methyltransferases"/>
    <property type="match status" value="1"/>
</dbReference>
<dbReference type="Gene3D" id="3.40.50.150">
    <property type="entry name" value="Vaccinia Virus protein VP39"/>
    <property type="match status" value="1"/>
</dbReference>
<evidence type="ECO:0000259" key="3">
    <source>
        <dbReference type="Pfam" id="PF23589"/>
    </source>
</evidence>
<reference evidence="4 5" key="1">
    <citation type="submission" date="2019-03" db="EMBL/GenBank/DDBJ databases">
        <title>Genomic Encyclopedia of Archaeal and Bacterial Type Strains, Phase II (KMG-II): from individual species to whole genera.</title>
        <authorList>
            <person name="Goeker M."/>
        </authorList>
    </citation>
    <scope>NUCLEOTIDE SEQUENCE [LARGE SCALE GENOMIC DNA]</scope>
    <source>
        <strain evidence="4 5">DSM 15235</strain>
    </source>
</reference>
<dbReference type="Pfam" id="PF23589">
    <property type="entry name" value="WHD_AprA"/>
    <property type="match status" value="1"/>
</dbReference>
<evidence type="ECO:0000259" key="1">
    <source>
        <dbReference type="Pfam" id="PF23525"/>
    </source>
</evidence>
<feature type="domain" description="AprA-like N-terminal" evidence="2">
    <location>
        <begin position="26"/>
        <end position="92"/>
    </location>
</feature>
<dbReference type="InterPro" id="IPR056393">
    <property type="entry name" value="AprA-like_MT2"/>
</dbReference>
<dbReference type="EMBL" id="SOQW01000003">
    <property type="protein sequence ID" value="TDX92074.1"/>
    <property type="molecule type" value="Genomic_DNA"/>
</dbReference>
<evidence type="ECO:0000313" key="5">
    <source>
        <dbReference type="Proteomes" id="UP000295709"/>
    </source>
</evidence>
<protein>
    <recommendedName>
        <fullName evidence="6">Class I SAM-dependent methyltransferase</fullName>
    </recommendedName>
</protein>
<dbReference type="Pfam" id="PF23525">
    <property type="entry name" value="Methyltransf_36"/>
    <property type="match status" value="1"/>
</dbReference>
<dbReference type="InterPro" id="IPR056395">
    <property type="entry name" value="WH_AprA"/>
</dbReference>
<dbReference type="InterPro" id="IPR029063">
    <property type="entry name" value="SAM-dependent_MTases_sf"/>
</dbReference>
<keyword evidence="5" id="KW-1185">Reference proteome</keyword>
<proteinExistence type="predicted"/>
<feature type="domain" description="AprA winged helix" evidence="3">
    <location>
        <begin position="178"/>
        <end position="272"/>
    </location>
</feature>
<dbReference type="Proteomes" id="UP000295709">
    <property type="component" value="Unassembled WGS sequence"/>
</dbReference>
<dbReference type="Pfam" id="PF23526">
    <property type="entry name" value="AprA_N"/>
    <property type="match status" value="1"/>
</dbReference>
<accession>A0ABY2FUE7</accession>
<feature type="domain" description="AprA-like MT2-like" evidence="1">
    <location>
        <begin position="285"/>
        <end position="549"/>
    </location>
</feature>
<evidence type="ECO:0000313" key="4">
    <source>
        <dbReference type="EMBL" id="TDX92074.1"/>
    </source>
</evidence>
<organism evidence="4 5">
    <name type="scientific">Chryseobacterium daecheongense</name>
    <dbReference type="NCBI Taxonomy" id="192389"/>
    <lineage>
        <taxon>Bacteria</taxon>
        <taxon>Pseudomonadati</taxon>
        <taxon>Bacteroidota</taxon>
        <taxon>Flavobacteriia</taxon>
        <taxon>Flavobacteriales</taxon>
        <taxon>Weeksellaceae</taxon>
        <taxon>Chryseobacterium group</taxon>
        <taxon>Chryseobacterium</taxon>
    </lineage>
</organism>
<sequence length="553" mass="63196">MIIFCSSSGILNFKKLILNNMNKEVLRSLIFRHLDGIVTAPTVASLIKKDIICYIMDKREIKLQELVETFKAHDGYLNVALRTLSSQGFLDYTVNNKTDEVTLTVNHNTQYLQKYSPLYLKVISFQKKSVDIKNQIKESSFIDEFAQLSQAIKDHFGIALSENPDEKRIQEQILKHVEGCIIGPIIVYLGMTGMFHKYFMETSFQAAEFHKNSANFEIILDFLTHLDWFKKTGDNYKFTETGIYFAKRATSYGVTVSYLPLLNKMDDLLFGNASKIREISEGEDEIHVDRTMNVWGSGGAHSNYFKVANDFIIEIFNQPIHLQPKGVLDMGCGNGAFIQHIFETIERYTIRGKMLEEYPLFLVGADYNHAALKATRANLINNDIWAKVIWGDIGNPQQLAKDLKENYEIELSDLLNIRTFLDHNRVWKTPNNRNPERISTSTGAFAFRGKRLSNNLVEESLKEHLELWLPYIQKNGLLIIELHSLDPKLTCKNIGKTAATAYEATHGYSDQYILEIDVFRKVCAEVGLSIDKELSRRFPDSELGTVSINLLKA</sequence>
<evidence type="ECO:0000259" key="2">
    <source>
        <dbReference type="Pfam" id="PF23526"/>
    </source>
</evidence>
<name>A0ABY2FUE7_9FLAO</name>
<comment type="caution">
    <text evidence="4">The sequence shown here is derived from an EMBL/GenBank/DDBJ whole genome shotgun (WGS) entry which is preliminary data.</text>
</comment>